<protein>
    <submittedName>
        <fullName evidence="2">Uncharacterized protein</fullName>
    </submittedName>
</protein>
<name>A0A9P6KQH3_9PLEO</name>
<dbReference type="OrthoDB" id="3799742at2759"/>
<proteinExistence type="predicted"/>
<organism evidence="2 3">
    <name type="scientific">Paraphaeosphaeria minitans</name>
    <dbReference type="NCBI Taxonomy" id="565426"/>
    <lineage>
        <taxon>Eukaryota</taxon>
        <taxon>Fungi</taxon>
        <taxon>Dikarya</taxon>
        <taxon>Ascomycota</taxon>
        <taxon>Pezizomycotina</taxon>
        <taxon>Dothideomycetes</taxon>
        <taxon>Pleosporomycetidae</taxon>
        <taxon>Pleosporales</taxon>
        <taxon>Massarineae</taxon>
        <taxon>Didymosphaeriaceae</taxon>
        <taxon>Paraphaeosphaeria</taxon>
    </lineage>
</organism>
<dbReference type="EMBL" id="WJXW01000005">
    <property type="protein sequence ID" value="KAF9735773.1"/>
    <property type="molecule type" value="Genomic_DNA"/>
</dbReference>
<dbReference type="AlphaFoldDB" id="A0A9P6KQH3"/>
<sequence length="317" mass="33925">MFLSVRERARQIALGQFTAPTTSTPLVDLASEPVPAPAPPRKTGAKETTQEVAAESKGAPTKEPTPKAAPPQKPPAKAAPPKATTAPASKPTSSKTNPTSPEAPTPKKPSLRSKLTKEPPTPTTEAPRPKRSSKSKITKEPSSPKPSPSKTHKEPPSPKFSSYMSPWTSSAKPPPSPKPESQKSKSSATSKSRRAKSPPKRVDSPLASLDDEDDDPLSALKSASLKQISAVPGLGSRQLVVVLKQRSSGEWYAALKDTGADKYLKSWMNREKTFKTRREALEAYLGFATKMREKSAGSGMGWFPMSPRTSSPKGKGR</sequence>
<dbReference type="Proteomes" id="UP000756921">
    <property type="component" value="Unassembled WGS sequence"/>
</dbReference>
<accession>A0A9P6KQH3</accession>
<feature type="compositionally biased region" description="Low complexity" evidence="1">
    <location>
        <begin position="79"/>
        <end position="100"/>
    </location>
</feature>
<evidence type="ECO:0000256" key="1">
    <source>
        <dbReference type="SAM" id="MobiDB-lite"/>
    </source>
</evidence>
<feature type="compositionally biased region" description="Polar residues" evidence="1">
    <location>
        <begin position="307"/>
        <end position="317"/>
    </location>
</feature>
<dbReference type="PRINTS" id="PR01217">
    <property type="entry name" value="PRICHEXTENSN"/>
</dbReference>
<evidence type="ECO:0000313" key="2">
    <source>
        <dbReference type="EMBL" id="KAF9735773.1"/>
    </source>
</evidence>
<gene>
    <name evidence="2" type="ORF">PMIN01_05688</name>
</gene>
<reference evidence="2" key="1">
    <citation type="journal article" date="2020" name="Mol. Plant Microbe Interact.">
        <title>Genome Sequence of the Biocontrol Agent Coniothyrium minitans strain Conio (IMI 134523).</title>
        <authorList>
            <person name="Patel D."/>
            <person name="Shittu T.A."/>
            <person name="Baroncelli R."/>
            <person name="Muthumeenakshi S."/>
            <person name="Osborne T.H."/>
            <person name="Janganan T.K."/>
            <person name="Sreenivasaprasad S."/>
        </authorList>
    </citation>
    <scope>NUCLEOTIDE SEQUENCE</scope>
    <source>
        <strain evidence="2">Conio</strain>
    </source>
</reference>
<feature type="region of interest" description="Disordered" evidence="1">
    <location>
        <begin position="298"/>
        <end position="317"/>
    </location>
</feature>
<evidence type="ECO:0000313" key="3">
    <source>
        <dbReference type="Proteomes" id="UP000756921"/>
    </source>
</evidence>
<comment type="caution">
    <text evidence="2">The sequence shown here is derived from an EMBL/GenBank/DDBJ whole genome shotgun (WGS) entry which is preliminary data.</text>
</comment>
<feature type="region of interest" description="Disordered" evidence="1">
    <location>
        <begin position="15"/>
        <end position="217"/>
    </location>
</feature>
<keyword evidence="3" id="KW-1185">Reference proteome</keyword>
<feature type="compositionally biased region" description="Pro residues" evidence="1">
    <location>
        <begin position="67"/>
        <end position="78"/>
    </location>
</feature>